<dbReference type="OrthoDB" id="2510110at2"/>
<evidence type="ECO:0000313" key="5">
    <source>
        <dbReference type="EMBL" id="ACQ78910.1"/>
    </source>
</evidence>
<reference evidence="5 6" key="1">
    <citation type="journal article" date="2009" name="Stand. Genomic Sci.">
        <title>Complete genome sequence of Beutenbergia cavernae type strain (HKI 0122).</title>
        <authorList>
            <person name="Land M."/>
            <person name="Pukall R."/>
            <person name="Abt B."/>
            <person name="Goker M."/>
            <person name="Rohde M."/>
            <person name="Glavina Del Rio T."/>
            <person name="Tice H."/>
            <person name="Copeland A."/>
            <person name="Cheng J.F."/>
            <person name="Lucas S."/>
            <person name="Chen F."/>
            <person name="Nolan M."/>
            <person name="Bruce D."/>
            <person name="Goodwin L."/>
            <person name="Pitluck S."/>
            <person name="Ivanova N."/>
            <person name="Mavromatis K."/>
            <person name="Ovchinnikova G."/>
            <person name="Pati A."/>
            <person name="Chen A."/>
            <person name="Palaniappan K."/>
            <person name="Hauser L."/>
            <person name="Chang Y.J."/>
            <person name="Jefferies C.C."/>
            <person name="Saunders E."/>
            <person name="Brettin T."/>
            <person name="Detter J.C."/>
            <person name="Han C."/>
            <person name="Chain P."/>
            <person name="Bristow J."/>
            <person name="Eisen J.A."/>
            <person name="Markowitz V."/>
            <person name="Hugenholtz P."/>
            <person name="Kyrpides N.C."/>
            <person name="Klenk H.P."/>
            <person name="Lapidus A."/>
        </authorList>
    </citation>
    <scope>NUCLEOTIDE SEQUENCE [LARGE SCALE GENOMIC DNA]</scope>
    <source>
        <strain evidence="6">ATCC BAA-8 / DSM 12333 / NBRC 16432</strain>
    </source>
</reference>
<name>C5BY16_BEUC1</name>
<keyword evidence="3 4" id="KW-0732">Signal</keyword>
<gene>
    <name evidence="5" type="ordered locus">Bcav_0648</name>
</gene>
<dbReference type="Pfam" id="PF01547">
    <property type="entry name" value="SBP_bac_1"/>
    <property type="match status" value="1"/>
</dbReference>
<dbReference type="PANTHER" id="PTHR43649">
    <property type="entry name" value="ARABINOSE-BINDING PROTEIN-RELATED"/>
    <property type="match status" value="1"/>
</dbReference>
<accession>C5BY16</accession>
<dbReference type="PROSITE" id="PS01037">
    <property type="entry name" value="SBP_BACTERIAL_1"/>
    <property type="match status" value="1"/>
</dbReference>
<dbReference type="InterPro" id="IPR050490">
    <property type="entry name" value="Bact_solute-bd_prot1"/>
</dbReference>
<dbReference type="Gene3D" id="3.40.190.10">
    <property type="entry name" value="Periplasmic binding protein-like II"/>
    <property type="match status" value="1"/>
</dbReference>
<dbReference type="PANTHER" id="PTHR43649:SF14">
    <property type="entry name" value="BLR3389 PROTEIN"/>
    <property type="match status" value="1"/>
</dbReference>
<dbReference type="InterPro" id="IPR006061">
    <property type="entry name" value="SBP_1_CS"/>
</dbReference>
<dbReference type="AlphaFoldDB" id="C5BY16"/>
<dbReference type="STRING" id="471853.Bcav_0648"/>
<dbReference type="CDD" id="cd14748">
    <property type="entry name" value="PBP2_UgpB"/>
    <property type="match status" value="1"/>
</dbReference>
<dbReference type="PROSITE" id="PS51318">
    <property type="entry name" value="TAT"/>
    <property type="match status" value="1"/>
</dbReference>
<dbReference type="GO" id="GO:0055085">
    <property type="term" value="P:transmembrane transport"/>
    <property type="evidence" value="ECO:0007669"/>
    <property type="project" value="InterPro"/>
</dbReference>
<evidence type="ECO:0000256" key="2">
    <source>
        <dbReference type="ARBA" id="ARBA00022448"/>
    </source>
</evidence>
<dbReference type="RefSeq" id="WP_012725690.1">
    <property type="nucleotide sequence ID" value="NC_012669.1"/>
</dbReference>
<feature type="chain" id="PRO_5039021665" evidence="4">
    <location>
        <begin position="28"/>
        <end position="447"/>
    </location>
</feature>
<evidence type="ECO:0000256" key="1">
    <source>
        <dbReference type="ARBA" id="ARBA00008520"/>
    </source>
</evidence>
<dbReference type="eggNOG" id="COG1653">
    <property type="taxonomic scope" value="Bacteria"/>
</dbReference>
<protein>
    <submittedName>
        <fullName evidence="5">Extracellular solute-binding protein family 1</fullName>
    </submittedName>
</protein>
<dbReference type="InterPro" id="IPR006311">
    <property type="entry name" value="TAT_signal"/>
</dbReference>
<dbReference type="InterPro" id="IPR006059">
    <property type="entry name" value="SBP"/>
</dbReference>
<organism evidence="5 6">
    <name type="scientific">Beutenbergia cavernae (strain ATCC BAA-8 / DSM 12333 / CCUG 43141 / JCM 11478 / NBRC 16432 / NCIMB 13614 / HKI 0122)</name>
    <dbReference type="NCBI Taxonomy" id="471853"/>
    <lineage>
        <taxon>Bacteria</taxon>
        <taxon>Bacillati</taxon>
        <taxon>Actinomycetota</taxon>
        <taxon>Actinomycetes</taxon>
        <taxon>Micrococcales</taxon>
        <taxon>Beutenbergiaceae</taxon>
        <taxon>Beutenbergia</taxon>
    </lineage>
</organism>
<feature type="signal peptide" evidence="4">
    <location>
        <begin position="1"/>
        <end position="27"/>
    </location>
</feature>
<evidence type="ECO:0000256" key="4">
    <source>
        <dbReference type="SAM" id="SignalP"/>
    </source>
</evidence>
<dbReference type="SUPFAM" id="SSF53850">
    <property type="entry name" value="Periplasmic binding protein-like II"/>
    <property type="match status" value="1"/>
</dbReference>
<keyword evidence="6" id="KW-1185">Reference proteome</keyword>
<evidence type="ECO:0000256" key="3">
    <source>
        <dbReference type="ARBA" id="ARBA00022729"/>
    </source>
</evidence>
<dbReference type="Proteomes" id="UP000007962">
    <property type="component" value="Chromosome"/>
</dbReference>
<proteinExistence type="inferred from homology"/>
<dbReference type="KEGG" id="bcv:Bcav_0648"/>
<evidence type="ECO:0000313" key="6">
    <source>
        <dbReference type="Proteomes" id="UP000007962"/>
    </source>
</evidence>
<keyword evidence="2" id="KW-0813">Transport</keyword>
<dbReference type="HOGENOM" id="CLU_031285_10_0_11"/>
<dbReference type="EMBL" id="CP001618">
    <property type="protein sequence ID" value="ACQ78910.1"/>
    <property type="molecule type" value="Genomic_DNA"/>
</dbReference>
<comment type="similarity">
    <text evidence="1">Belongs to the bacterial solute-binding protein 1 family.</text>
</comment>
<sequence length="447" mass="48758">MPPLPTPPTRRAFLGLGAAAVTASALVACSPPDLSPVALPDVGEGYDGPPLTLKFWNGLTGGDGAIMRELLLQFRDEHPNITIEMFAMPWPSFYQKFPSAVVSGLAPDIGLMHNFHVATNAARGVIVPLDEAADRIGLSEANFSETVWRSGIVNGRRYSIPLDVWPDSLFYNRRVLENAGLDPDDPPRDRASYEETLEILAEQGIAGHWLPAIDPQGVGRGFDSLQWQFGGELYDEEGTRALFNGPEGREALEWQLERILSDQSKRNVSGGDANVAFKNDLNAFLWGGPGALINDLGSVEDLDWGVVPLPLIGEQPASFSGSHQFVIMRQRAFDPDRMRAAFTFLSWISENSIAWAGAGPIPARRDVVESPEFAELPAQSSIAEALPDVRFYPLIPGIFDVQSTILYPALSDVLLLNADPQEALDGAAEQANHLLEENRQKYAEAMS</sequence>